<sequence length="91" mass="10068">MSTCCEGSKTRSDHIYPAASTRSFSPRARRLPQRKSTDRCEINIPITRYAAILPVEFPSALRAVCTSDGLGGLDGGCDYDRRRGLCRNTDE</sequence>
<reference evidence="2 3" key="1">
    <citation type="submission" date="2015-09" db="EMBL/GenBank/DDBJ databases">
        <title>Trachymyrmex cornetzi WGS genome.</title>
        <authorList>
            <person name="Nygaard S."/>
            <person name="Hu H."/>
            <person name="Boomsma J."/>
            <person name="Zhang G."/>
        </authorList>
    </citation>
    <scope>NUCLEOTIDE SEQUENCE [LARGE SCALE GENOMIC DNA]</scope>
    <source>
        <strain evidence="2">Tcor2-1</strain>
        <tissue evidence="2">Whole body</tissue>
    </source>
</reference>
<name>A0A195ENC3_9HYME</name>
<evidence type="ECO:0000256" key="1">
    <source>
        <dbReference type="SAM" id="MobiDB-lite"/>
    </source>
</evidence>
<proteinExistence type="predicted"/>
<gene>
    <name evidence="2" type="ORF">ALC57_00919</name>
</gene>
<keyword evidence="3" id="KW-1185">Reference proteome</keyword>
<dbReference type="EMBL" id="KQ978625">
    <property type="protein sequence ID" value="KYN29656.1"/>
    <property type="molecule type" value="Genomic_DNA"/>
</dbReference>
<accession>A0A195ENC3</accession>
<feature type="region of interest" description="Disordered" evidence="1">
    <location>
        <begin position="16"/>
        <end position="35"/>
    </location>
</feature>
<evidence type="ECO:0000313" key="2">
    <source>
        <dbReference type="EMBL" id="KYN29656.1"/>
    </source>
</evidence>
<evidence type="ECO:0000313" key="3">
    <source>
        <dbReference type="Proteomes" id="UP000078492"/>
    </source>
</evidence>
<dbReference type="AlphaFoldDB" id="A0A195ENC3"/>
<organism evidence="2 3">
    <name type="scientific">Trachymyrmex cornetzi</name>
    <dbReference type="NCBI Taxonomy" id="471704"/>
    <lineage>
        <taxon>Eukaryota</taxon>
        <taxon>Metazoa</taxon>
        <taxon>Ecdysozoa</taxon>
        <taxon>Arthropoda</taxon>
        <taxon>Hexapoda</taxon>
        <taxon>Insecta</taxon>
        <taxon>Pterygota</taxon>
        <taxon>Neoptera</taxon>
        <taxon>Endopterygota</taxon>
        <taxon>Hymenoptera</taxon>
        <taxon>Apocrita</taxon>
        <taxon>Aculeata</taxon>
        <taxon>Formicoidea</taxon>
        <taxon>Formicidae</taxon>
        <taxon>Myrmicinae</taxon>
        <taxon>Trachymyrmex</taxon>
    </lineage>
</organism>
<protein>
    <submittedName>
        <fullName evidence="2">Uncharacterized protein</fullName>
    </submittedName>
</protein>
<dbReference type="Proteomes" id="UP000078492">
    <property type="component" value="Unassembled WGS sequence"/>
</dbReference>